<dbReference type="Proteomes" id="UP001208570">
    <property type="component" value="Unassembled WGS sequence"/>
</dbReference>
<feature type="region of interest" description="Disordered" evidence="1">
    <location>
        <begin position="1"/>
        <end position="39"/>
    </location>
</feature>
<dbReference type="InterPro" id="IPR023250">
    <property type="entry name" value="Cyclin-dep_Kinase_2_interact"/>
</dbReference>
<feature type="compositionally biased region" description="Basic and acidic residues" evidence="1">
    <location>
        <begin position="15"/>
        <end position="39"/>
    </location>
</feature>
<evidence type="ECO:0008006" key="4">
    <source>
        <dbReference type="Google" id="ProtNLM"/>
    </source>
</evidence>
<keyword evidence="3" id="KW-1185">Reference proteome</keyword>
<gene>
    <name evidence="2" type="ORF">LSH36_733g01039</name>
</gene>
<proteinExistence type="predicted"/>
<name>A0AAD9J1B2_9ANNE</name>
<evidence type="ECO:0000313" key="3">
    <source>
        <dbReference type="Proteomes" id="UP001208570"/>
    </source>
</evidence>
<reference evidence="2" key="1">
    <citation type="journal article" date="2023" name="Mol. Biol. Evol.">
        <title>Third-Generation Sequencing Reveals the Adaptive Role of the Epigenome in Three Deep-Sea Polychaetes.</title>
        <authorList>
            <person name="Perez M."/>
            <person name="Aroh O."/>
            <person name="Sun Y."/>
            <person name="Lan Y."/>
            <person name="Juniper S.K."/>
            <person name="Young C.R."/>
            <person name="Angers B."/>
            <person name="Qian P.Y."/>
        </authorList>
    </citation>
    <scope>NUCLEOTIDE SEQUENCE</scope>
    <source>
        <strain evidence="2">P08H-3</strain>
    </source>
</reference>
<dbReference type="EMBL" id="JAODUP010000733">
    <property type="protein sequence ID" value="KAK2144764.1"/>
    <property type="molecule type" value="Genomic_DNA"/>
</dbReference>
<organism evidence="2 3">
    <name type="scientific">Paralvinella palmiformis</name>
    <dbReference type="NCBI Taxonomy" id="53620"/>
    <lineage>
        <taxon>Eukaryota</taxon>
        <taxon>Metazoa</taxon>
        <taxon>Spiralia</taxon>
        <taxon>Lophotrochozoa</taxon>
        <taxon>Annelida</taxon>
        <taxon>Polychaeta</taxon>
        <taxon>Sedentaria</taxon>
        <taxon>Canalipalpata</taxon>
        <taxon>Terebellida</taxon>
        <taxon>Terebelliformia</taxon>
        <taxon>Alvinellidae</taxon>
        <taxon>Paralvinella</taxon>
    </lineage>
</organism>
<dbReference type="PANTHER" id="PTHR15827:SF2">
    <property type="entry name" value="CYCLIN-DEPENDENT KINASE 2-INTERACTING PROTEIN"/>
    <property type="match status" value="1"/>
</dbReference>
<accession>A0AAD9J1B2</accession>
<dbReference type="PANTHER" id="PTHR15827">
    <property type="entry name" value="CYCLIN-DEPENDENT KINASE 2-INTERACTING PROTEIN"/>
    <property type="match status" value="1"/>
</dbReference>
<evidence type="ECO:0000313" key="2">
    <source>
        <dbReference type="EMBL" id="KAK2144764.1"/>
    </source>
</evidence>
<dbReference type="AlphaFoldDB" id="A0AAD9J1B2"/>
<comment type="caution">
    <text evidence="2">The sequence shown here is derived from an EMBL/GenBank/DDBJ whole genome shotgun (WGS) entry which is preliminary data.</text>
</comment>
<protein>
    <recommendedName>
        <fullName evidence="4">Cyclin-dependent kinase 2-interacting protein</fullName>
    </recommendedName>
</protein>
<sequence length="261" mass="29416">MSHKKKKIDQLSTYADHKSPTKEIKNLDSDHDESSEAEYSRVLHFSPVPVTSPEASYSGSRLTGLPRKIKDTCADWYNYVQEWHILNSKGMQVISEIANTKIAAGAELEKESGETTDLRNVLPDELENDCHKLKNVYLSMEKLVVKFEKMTSCLASVADLNQSCQDASFSNSQTTLASPTRSCTDILFKTWPSHMFADASEKLLKMYQKELSVKKSIVENVAHSSDRDTLMAYTAVWLHQPYIESDIEALVEAMVLETGLR</sequence>
<dbReference type="PRINTS" id="PR02040">
    <property type="entry name" value="CDK2IP"/>
</dbReference>
<evidence type="ECO:0000256" key="1">
    <source>
        <dbReference type="SAM" id="MobiDB-lite"/>
    </source>
</evidence>